<dbReference type="EMBL" id="SNSC02000007">
    <property type="protein sequence ID" value="TID22794.1"/>
    <property type="molecule type" value="Genomic_DNA"/>
</dbReference>
<keyword evidence="2" id="KW-1185">Reference proteome</keyword>
<organism evidence="1 2">
    <name type="scientific">Venturia nashicola</name>
    <dbReference type="NCBI Taxonomy" id="86259"/>
    <lineage>
        <taxon>Eukaryota</taxon>
        <taxon>Fungi</taxon>
        <taxon>Dikarya</taxon>
        <taxon>Ascomycota</taxon>
        <taxon>Pezizomycotina</taxon>
        <taxon>Dothideomycetes</taxon>
        <taxon>Pleosporomycetidae</taxon>
        <taxon>Venturiales</taxon>
        <taxon>Venturiaceae</taxon>
        <taxon>Venturia</taxon>
    </lineage>
</organism>
<gene>
    <name evidence="1" type="ORF">E6O75_ATG01968</name>
</gene>
<evidence type="ECO:0000313" key="1">
    <source>
        <dbReference type="EMBL" id="TID22794.1"/>
    </source>
</evidence>
<reference evidence="1 2" key="1">
    <citation type="submission" date="2019-04" db="EMBL/GenBank/DDBJ databases">
        <title>High contiguity whole genome sequence and gene annotation resource for two Venturia nashicola isolates.</title>
        <authorList>
            <person name="Prokchorchik M."/>
            <person name="Won K."/>
            <person name="Lee Y."/>
            <person name="Choi E.D."/>
            <person name="Segonzac C."/>
            <person name="Sohn K.H."/>
        </authorList>
    </citation>
    <scope>NUCLEOTIDE SEQUENCE [LARGE SCALE GENOMIC DNA]</scope>
    <source>
        <strain evidence="1 2">PRI2</strain>
    </source>
</reference>
<proteinExistence type="predicted"/>
<dbReference type="AlphaFoldDB" id="A0A4Z1PL67"/>
<protein>
    <submittedName>
        <fullName evidence="1">Uncharacterized protein</fullName>
    </submittedName>
</protein>
<name>A0A4Z1PL67_9PEZI</name>
<evidence type="ECO:0000313" key="2">
    <source>
        <dbReference type="Proteomes" id="UP000298493"/>
    </source>
</evidence>
<comment type="caution">
    <text evidence="1">The sequence shown here is derived from an EMBL/GenBank/DDBJ whole genome shotgun (WGS) entry which is preliminary data.</text>
</comment>
<dbReference type="Proteomes" id="UP000298493">
    <property type="component" value="Unassembled WGS sequence"/>
</dbReference>
<accession>A0A4Z1PL67</accession>
<sequence length="88" mass="9746">MINLLPTSARFHASTTTGSVAFESVHEAESCGLSFAHVDSNQSGYWWKENGLNFCPTGYCSTAAPKSSKELSAAKFLRSYRKRKSFIF</sequence>